<dbReference type="InterPro" id="IPR036041">
    <property type="entry name" value="Ribosome-inact_prot_sf"/>
</dbReference>
<dbReference type="InterPro" id="IPR001574">
    <property type="entry name" value="Ribosome_inactivat_prot"/>
</dbReference>
<accession>A0A9Q0GGU1</accession>
<dbReference type="Pfam" id="PF00161">
    <property type="entry name" value="RIP"/>
    <property type="match status" value="1"/>
</dbReference>
<dbReference type="PANTHER" id="PTHR33453:SF34">
    <property type="entry name" value="RIBOSOME-INACTIVATING PROTEIN"/>
    <property type="match status" value="1"/>
</dbReference>
<gene>
    <name evidence="3" type="ORF">Tsubulata_017752</name>
</gene>
<name>A0A9Q0GGU1_9ROSI</name>
<comment type="catalytic activity">
    <reaction evidence="1">
        <text>Endohydrolysis of the N-glycosidic bond at one specific adenosine on the 28S rRNA.</text>
        <dbReference type="EC" id="3.2.2.22"/>
    </reaction>
</comment>
<dbReference type="GO" id="GO:0017148">
    <property type="term" value="P:negative regulation of translation"/>
    <property type="evidence" value="ECO:0007669"/>
    <property type="project" value="UniProtKB-KW"/>
</dbReference>
<dbReference type="InterPro" id="IPR017989">
    <property type="entry name" value="Ribosome_inactivat_1/2"/>
</dbReference>
<protein>
    <recommendedName>
        <fullName evidence="1">rRNA N-glycosylase</fullName>
        <ecNumber evidence="1">3.2.2.22</ecNumber>
    </recommendedName>
</protein>
<comment type="caution">
    <text evidence="3">The sequence shown here is derived from an EMBL/GenBank/DDBJ whole genome shotgun (WGS) entry which is preliminary data.</text>
</comment>
<dbReference type="GO" id="GO:0030598">
    <property type="term" value="F:rRNA N-glycosylase activity"/>
    <property type="evidence" value="ECO:0007669"/>
    <property type="project" value="UniProtKB-EC"/>
</dbReference>
<evidence type="ECO:0000313" key="4">
    <source>
        <dbReference type="Proteomes" id="UP001141552"/>
    </source>
</evidence>
<dbReference type="PANTHER" id="PTHR33453">
    <property type="match status" value="1"/>
</dbReference>
<evidence type="ECO:0000313" key="3">
    <source>
        <dbReference type="EMBL" id="KAJ4849642.1"/>
    </source>
</evidence>
<evidence type="ECO:0000256" key="2">
    <source>
        <dbReference type="SAM" id="SignalP"/>
    </source>
</evidence>
<feature type="signal peptide" evidence="2">
    <location>
        <begin position="1"/>
        <end position="18"/>
    </location>
</feature>
<keyword evidence="4" id="KW-1185">Reference proteome</keyword>
<keyword evidence="1" id="KW-0611">Plant defense</keyword>
<dbReference type="InterPro" id="IPR016138">
    <property type="entry name" value="Ribosome_inactivat_prot_sub1"/>
</dbReference>
<dbReference type="OrthoDB" id="1704365at2759"/>
<comment type="similarity">
    <text evidence="1">Belongs to the ribosome-inactivating protein family.</text>
</comment>
<dbReference type="EC" id="3.2.2.22" evidence="1"/>
<sequence length="308" mass="33875">MKLSSVVAWVCLILVVGAARTHQAAVDVKFSLDEGATYETYNEGLIIPLRKALTSGYVQTIAAMSDKKVTGLARYGLVRIQVRESLVTVVIDINNLYVVGVHSNNPKAKPPNAYYYLKESNGKQVIPDGYKDAVGLFQGASALPLGYEGSYIALGNRGAVNLGRQPLINAITTLYYRKEAINDWKKRFLVIIQMVSEAVRSGFVANGVKERFVNESPPDADIVEVENSWVKSSKAVRAAKSNGNLAEPIVLPSGTQIKTISDVKKVELVSLLSPSYLPSSRFHQYYHSLLMIYRRVMINGRGRLLPLA</sequence>
<dbReference type="PRINTS" id="PR00396">
    <property type="entry name" value="SHIGARICIN"/>
</dbReference>
<keyword evidence="1" id="KW-0378">Hydrolase</keyword>
<dbReference type="Gene3D" id="3.40.420.10">
    <property type="entry name" value="Ricin (A subunit), domain 1"/>
    <property type="match status" value="1"/>
</dbReference>
<keyword evidence="1" id="KW-0800">Toxin</keyword>
<dbReference type="EMBL" id="JAKUCV010000534">
    <property type="protein sequence ID" value="KAJ4849642.1"/>
    <property type="molecule type" value="Genomic_DNA"/>
</dbReference>
<dbReference type="Proteomes" id="UP001141552">
    <property type="component" value="Unassembled WGS sequence"/>
</dbReference>
<dbReference type="GO" id="GO:0006952">
    <property type="term" value="P:defense response"/>
    <property type="evidence" value="ECO:0007669"/>
    <property type="project" value="UniProtKB-KW"/>
</dbReference>
<reference evidence="3" key="1">
    <citation type="submission" date="2022-02" db="EMBL/GenBank/DDBJ databases">
        <authorList>
            <person name="Henning P.M."/>
            <person name="McCubbin A.G."/>
            <person name="Shore J.S."/>
        </authorList>
    </citation>
    <scope>NUCLEOTIDE SEQUENCE</scope>
    <source>
        <strain evidence="3">F60SS</strain>
        <tissue evidence="3">Leaves</tissue>
    </source>
</reference>
<dbReference type="SUPFAM" id="SSF56371">
    <property type="entry name" value="Ribosome inactivating proteins (RIP)"/>
    <property type="match status" value="1"/>
</dbReference>
<reference evidence="3" key="2">
    <citation type="journal article" date="2023" name="Plants (Basel)">
        <title>Annotation of the Turnera subulata (Passifloraceae) Draft Genome Reveals the S-Locus Evolved after the Divergence of Turneroideae from Passifloroideae in a Stepwise Manner.</title>
        <authorList>
            <person name="Henning P.M."/>
            <person name="Roalson E.H."/>
            <person name="Mir W."/>
            <person name="McCubbin A.G."/>
            <person name="Shore J.S."/>
        </authorList>
    </citation>
    <scope>NUCLEOTIDE SEQUENCE</scope>
    <source>
        <strain evidence="3">F60SS</strain>
    </source>
</reference>
<keyword evidence="1" id="KW-0652">Protein synthesis inhibitor</keyword>
<dbReference type="Gene3D" id="4.10.470.10">
    <property type="entry name" value="Ricin (A Subunit), domain 2"/>
    <property type="match status" value="1"/>
</dbReference>
<dbReference type="GO" id="GO:0090729">
    <property type="term" value="F:toxin activity"/>
    <property type="evidence" value="ECO:0007669"/>
    <property type="project" value="UniProtKB-KW"/>
</dbReference>
<evidence type="ECO:0000256" key="1">
    <source>
        <dbReference type="RuleBase" id="RU004915"/>
    </source>
</evidence>
<dbReference type="AlphaFoldDB" id="A0A9Q0GGU1"/>
<organism evidence="3 4">
    <name type="scientific">Turnera subulata</name>
    <dbReference type="NCBI Taxonomy" id="218843"/>
    <lineage>
        <taxon>Eukaryota</taxon>
        <taxon>Viridiplantae</taxon>
        <taxon>Streptophyta</taxon>
        <taxon>Embryophyta</taxon>
        <taxon>Tracheophyta</taxon>
        <taxon>Spermatophyta</taxon>
        <taxon>Magnoliopsida</taxon>
        <taxon>eudicotyledons</taxon>
        <taxon>Gunneridae</taxon>
        <taxon>Pentapetalae</taxon>
        <taxon>rosids</taxon>
        <taxon>fabids</taxon>
        <taxon>Malpighiales</taxon>
        <taxon>Passifloraceae</taxon>
        <taxon>Turnera</taxon>
    </lineage>
</organism>
<proteinExistence type="inferred from homology"/>
<dbReference type="InterPro" id="IPR016139">
    <property type="entry name" value="Ribosome_inactivat_prot_sub2"/>
</dbReference>
<keyword evidence="2" id="KW-0732">Signal</keyword>
<feature type="chain" id="PRO_5040427853" description="rRNA N-glycosylase" evidence="2">
    <location>
        <begin position="19"/>
        <end position="308"/>
    </location>
</feature>